<accession>B2LSD0</accession>
<organism evidence="1">
    <name type="scientific">Vibrio tapetis</name>
    <dbReference type="NCBI Taxonomy" id="52443"/>
    <lineage>
        <taxon>Bacteria</taxon>
        <taxon>Pseudomonadati</taxon>
        <taxon>Pseudomonadota</taxon>
        <taxon>Gammaproteobacteria</taxon>
        <taxon>Vibrionales</taxon>
        <taxon>Vibrionaceae</taxon>
        <taxon>Vibrio</taxon>
    </lineage>
</organism>
<protein>
    <submittedName>
        <fullName evidence="1">IS630 family transposase-like protein</fullName>
    </submittedName>
</protein>
<name>B2LSD0_9VIBR</name>
<dbReference type="RefSeq" id="WP_012397067.1">
    <property type="nucleotide sequence ID" value="NC_010614.1"/>
</dbReference>
<reference evidence="1" key="1">
    <citation type="journal article" date="2011" name="PLoS ONE">
        <title>Evidence for the role of horizontal transfer in generating pVT1, a large mosaic conjugative plasmid from the clam pathogen, Vibrio tapetis.</title>
        <authorList>
            <person name="Erauso G."/>
            <person name="Lakhal F."/>
            <person name="Bidault-Toffin A."/>
            <person name="Le Chevalier P."/>
            <person name="Bouloc P."/>
            <person name="Paillard C."/>
            <person name="Jacq A."/>
        </authorList>
    </citation>
    <scope>NUCLEOTIDE SEQUENCE</scope>
    <source>
        <strain evidence="1">CECT4600</strain>
        <plasmid evidence="1">pVT1</plasmid>
    </source>
</reference>
<dbReference type="AlphaFoldDB" id="B2LSD0"/>
<sequence length="75" mass="8429">MGIELRPHIKLFKTEAGATIGQLAREFRLGEASIYRALSTVRQSSIEPELKTTKVILWLQVENNSKLAIFAHPPI</sequence>
<evidence type="ECO:0000313" key="1">
    <source>
        <dbReference type="EMBL" id="ACB99676.1"/>
    </source>
</evidence>
<gene>
    <name evidence="1" type="ORF">pVT1_87</name>
</gene>
<geneLocation type="plasmid" evidence="1">
    <name>pVT1</name>
</geneLocation>
<dbReference type="EMBL" id="EU573358">
    <property type="protein sequence ID" value="ACB99676.1"/>
    <property type="molecule type" value="Genomic_DNA"/>
</dbReference>
<keyword evidence="1" id="KW-0614">Plasmid</keyword>
<proteinExistence type="predicted"/>